<dbReference type="STRING" id="999810.G2YCB1"/>
<evidence type="ECO:0000313" key="5">
    <source>
        <dbReference type="Proteomes" id="UP000008177"/>
    </source>
</evidence>
<reference evidence="5" key="1">
    <citation type="journal article" date="2011" name="PLoS Genet.">
        <title>Genomic analysis of the necrotrophic fungal pathogens Sclerotinia sclerotiorum and Botrytis cinerea.</title>
        <authorList>
            <person name="Amselem J."/>
            <person name="Cuomo C.A."/>
            <person name="van Kan J.A."/>
            <person name="Viaud M."/>
            <person name="Benito E.P."/>
            <person name="Couloux A."/>
            <person name="Coutinho P.M."/>
            <person name="de Vries R.P."/>
            <person name="Dyer P.S."/>
            <person name="Fillinger S."/>
            <person name="Fournier E."/>
            <person name="Gout L."/>
            <person name="Hahn M."/>
            <person name="Kohn L."/>
            <person name="Lapalu N."/>
            <person name="Plummer K.M."/>
            <person name="Pradier J.M."/>
            <person name="Quevillon E."/>
            <person name="Sharon A."/>
            <person name="Simon A."/>
            <person name="ten Have A."/>
            <person name="Tudzynski B."/>
            <person name="Tudzynski P."/>
            <person name="Wincker P."/>
            <person name="Andrew M."/>
            <person name="Anthouard V."/>
            <person name="Beever R.E."/>
            <person name="Beffa R."/>
            <person name="Benoit I."/>
            <person name="Bouzid O."/>
            <person name="Brault B."/>
            <person name="Chen Z."/>
            <person name="Choquer M."/>
            <person name="Collemare J."/>
            <person name="Cotton P."/>
            <person name="Danchin E.G."/>
            <person name="Da Silva C."/>
            <person name="Gautier A."/>
            <person name="Giraud C."/>
            <person name="Giraud T."/>
            <person name="Gonzalez C."/>
            <person name="Grossetete S."/>
            <person name="Guldener U."/>
            <person name="Henrissat B."/>
            <person name="Howlett B.J."/>
            <person name="Kodira C."/>
            <person name="Kretschmer M."/>
            <person name="Lappartient A."/>
            <person name="Leroch M."/>
            <person name="Levis C."/>
            <person name="Mauceli E."/>
            <person name="Neuveglise C."/>
            <person name="Oeser B."/>
            <person name="Pearson M."/>
            <person name="Poulain J."/>
            <person name="Poussereau N."/>
            <person name="Quesneville H."/>
            <person name="Rascle C."/>
            <person name="Schumacher J."/>
            <person name="Segurens B."/>
            <person name="Sexton A."/>
            <person name="Silva E."/>
            <person name="Sirven C."/>
            <person name="Soanes D.M."/>
            <person name="Talbot N.J."/>
            <person name="Templeton M."/>
            <person name="Yandava C."/>
            <person name="Yarden O."/>
            <person name="Zeng Q."/>
            <person name="Rollins J.A."/>
            <person name="Lebrun M.H."/>
            <person name="Dickman M."/>
        </authorList>
    </citation>
    <scope>NUCLEOTIDE SEQUENCE [LARGE SCALE GENOMIC DNA]</scope>
    <source>
        <strain evidence="5">T4</strain>
    </source>
</reference>
<sequence length="225" mass="25992">MYANLFFMGVIFSGKARDRGTVSATPDNNLQLTVCKNPSLRQEWRTLSIPQRQDYISAVQCLQSRPSILGLNHTLHDEFTNSAKKEPHCLSRGFLYGDVLKKRFGARVHPDALEAILQEADYEAFNLKLEAWPRDAVPHGVNGDFSRETTPNDPLFSLHHASLDRVWWQWQQRDPERRLWQSGSSHLQESLVYSLDDVFHFKRFSPDRTVSELMSTESDLFCCTY</sequence>
<dbReference type="EMBL" id="FQ790316">
    <property type="protein sequence ID" value="CCD49531.1"/>
    <property type="molecule type" value="Genomic_DNA"/>
</dbReference>
<dbReference type="Pfam" id="PF00264">
    <property type="entry name" value="Tyrosinase"/>
    <property type="match status" value="1"/>
</dbReference>
<dbReference type="GO" id="GO:0016491">
    <property type="term" value="F:oxidoreductase activity"/>
    <property type="evidence" value="ECO:0007669"/>
    <property type="project" value="InterPro"/>
</dbReference>
<dbReference type="SUPFAM" id="SSF48056">
    <property type="entry name" value="Di-copper centre-containing domain"/>
    <property type="match status" value="1"/>
</dbReference>
<feature type="domain" description="Tyrosinase copper-binding" evidence="3">
    <location>
        <begin position="73"/>
        <end position="173"/>
    </location>
</feature>
<dbReference type="Proteomes" id="UP000008177">
    <property type="component" value="Unplaced contigs"/>
</dbReference>
<evidence type="ECO:0000313" key="4">
    <source>
        <dbReference type="EMBL" id="CCD49531.1"/>
    </source>
</evidence>
<name>G2YCB1_BOTF4</name>
<dbReference type="Gene3D" id="1.10.1280.10">
    <property type="entry name" value="Di-copper center containing domain from catechol oxidase"/>
    <property type="match status" value="1"/>
</dbReference>
<keyword evidence="1" id="KW-0479">Metal-binding</keyword>
<protein>
    <recommendedName>
        <fullName evidence="3">Tyrosinase copper-binding domain-containing protein</fullName>
    </recommendedName>
</protein>
<dbReference type="PANTHER" id="PTHR11474:SF126">
    <property type="entry name" value="TYROSINASE-LIKE PROTEIN TYR-1-RELATED"/>
    <property type="match status" value="1"/>
</dbReference>
<dbReference type="HOGENOM" id="CLU_035914_1_2_1"/>
<dbReference type="PANTHER" id="PTHR11474">
    <property type="entry name" value="TYROSINASE FAMILY MEMBER"/>
    <property type="match status" value="1"/>
</dbReference>
<dbReference type="InterPro" id="IPR050316">
    <property type="entry name" value="Tyrosinase/Hemocyanin"/>
</dbReference>
<evidence type="ECO:0000259" key="3">
    <source>
        <dbReference type="Pfam" id="PF00264"/>
    </source>
</evidence>
<dbReference type="OrthoDB" id="6132182at2759"/>
<dbReference type="InterPro" id="IPR002227">
    <property type="entry name" value="Tyrosinase_Cu-bd"/>
</dbReference>
<organism evidence="4 5">
    <name type="scientific">Botryotinia fuckeliana (strain T4)</name>
    <name type="common">Noble rot fungus</name>
    <name type="synonym">Botrytis cinerea</name>
    <dbReference type="NCBI Taxonomy" id="999810"/>
    <lineage>
        <taxon>Eukaryota</taxon>
        <taxon>Fungi</taxon>
        <taxon>Dikarya</taxon>
        <taxon>Ascomycota</taxon>
        <taxon>Pezizomycotina</taxon>
        <taxon>Leotiomycetes</taxon>
        <taxon>Helotiales</taxon>
        <taxon>Sclerotiniaceae</taxon>
        <taxon>Botrytis</taxon>
    </lineage>
</organism>
<dbReference type="InParanoid" id="G2YCB1"/>
<accession>G2YCB1</accession>
<gene>
    <name evidence="4" type="ORF">BofuT4_P099080.1</name>
</gene>
<dbReference type="InterPro" id="IPR008922">
    <property type="entry name" value="Di-copper_centre_dom_sf"/>
</dbReference>
<evidence type="ECO:0000256" key="2">
    <source>
        <dbReference type="ARBA" id="ARBA00023008"/>
    </source>
</evidence>
<dbReference type="GO" id="GO:0046872">
    <property type="term" value="F:metal ion binding"/>
    <property type="evidence" value="ECO:0007669"/>
    <property type="project" value="UniProtKB-KW"/>
</dbReference>
<keyword evidence="2" id="KW-0186">Copper</keyword>
<evidence type="ECO:0000256" key="1">
    <source>
        <dbReference type="ARBA" id="ARBA00022723"/>
    </source>
</evidence>
<proteinExistence type="predicted"/>
<dbReference type="AlphaFoldDB" id="G2YCB1"/>